<dbReference type="CDD" id="cd16415">
    <property type="entry name" value="HAD_dREG-2_like"/>
    <property type="match status" value="1"/>
</dbReference>
<dbReference type="AlphaFoldDB" id="A0A1X4GBM7"/>
<protein>
    <submittedName>
        <fullName evidence="1">Hydrolase</fullName>
    </submittedName>
</protein>
<sequence>MEKPKVIFLDAVGTIFGVKGSVGEVYSQIALEFGVTVAPEILNQEFHKSFAAAPPPIFPNCDVEVIPDKEFNWWYDVVLNTFQGAGVWREFRDFSDFFGELYIHFSTADPWFVYPDVPLALVNWLRLGVELGVVSNFDSRIYSVLQSLGLKDYFKSITVSTQARTAKPDPEIFHLALKSHNCSPESAWHIGDSIVDDYHGARRAGLRGIWINRH</sequence>
<keyword evidence="1" id="KW-0378">Hydrolase</keyword>
<dbReference type="SFLD" id="SFLDS00003">
    <property type="entry name" value="Haloacid_Dehalogenase"/>
    <property type="match status" value="1"/>
</dbReference>
<dbReference type="GO" id="GO:0016787">
    <property type="term" value="F:hydrolase activity"/>
    <property type="evidence" value="ECO:0007669"/>
    <property type="project" value="UniProtKB-KW"/>
</dbReference>
<dbReference type="Gene3D" id="3.40.50.1000">
    <property type="entry name" value="HAD superfamily/HAD-like"/>
    <property type="match status" value="1"/>
</dbReference>
<accession>A0A1X4GBM7</accession>
<name>A0A1X4GBM7_9CYAN</name>
<dbReference type="SFLD" id="SFLDG01129">
    <property type="entry name" value="C1.5:_HAD__Beta-PGM__Phosphata"/>
    <property type="match status" value="1"/>
</dbReference>
<dbReference type="Proteomes" id="UP000192997">
    <property type="component" value="Unassembled WGS sequence"/>
</dbReference>
<dbReference type="SUPFAM" id="SSF56784">
    <property type="entry name" value="HAD-like"/>
    <property type="match status" value="1"/>
</dbReference>
<dbReference type="PANTHER" id="PTHR46191">
    <property type="match status" value="1"/>
</dbReference>
<dbReference type="InterPro" id="IPR036412">
    <property type="entry name" value="HAD-like_sf"/>
</dbReference>
<evidence type="ECO:0000313" key="2">
    <source>
        <dbReference type="Proteomes" id="UP000192997"/>
    </source>
</evidence>
<dbReference type="InterPro" id="IPR011949">
    <property type="entry name" value="HAD-SF_hydro_IA_REG-2-like"/>
</dbReference>
<gene>
    <name evidence="1" type="ORF">B7O87_02090</name>
</gene>
<proteinExistence type="predicted"/>
<dbReference type="InterPro" id="IPR044924">
    <property type="entry name" value="HAD-SF_hydro_IA_REG-2-like_cap"/>
</dbReference>
<dbReference type="NCBIfam" id="TIGR01549">
    <property type="entry name" value="HAD-SF-IA-v1"/>
    <property type="match status" value="1"/>
</dbReference>
<reference evidence="2" key="1">
    <citation type="submission" date="2017-04" db="EMBL/GenBank/DDBJ databases">
        <authorList>
            <person name="Abreu V.A."/>
            <person name="Popin R.V."/>
            <person name="Rigonato J."/>
            <person name="Andreote A.P."/>
            <person name="Schaker P.C."/>
            <person name="Hoff-Risseti C."/>
            <person name="Alvarenga D.O."/>
            <person name="Varani A.M."/>
            <person name="Fiore M.F."/>
        </authorList>
    </citation>
    <scope>NUCLEOTIDE SEQUENCE [LARGE SCALE GENOMIC DNA]</scope>
    <source>
        <strain evidence="2">CENA303</strain>
    </source>
</reference>
<dbReference type="NCBIfam" id="TIGR02252">
    <property type="entry name" value="DREG-2"/>
    <property type="match status" value="1"/>
</dbReference>
<dbReference type="EMBL" id="NBYN01000009">
    <property type="protein sequence ID" value="OSO94594.1"/>
    <property type="molecule type" value="Genomic_DNA"/>
</dbReference>
<dbReference type="InterPro" id="IPR006439">
    <property type="entry name" value="HAD-SF_hydro_IA"/>
</dbReference>
<comment type="caution">
    <text evidence="1">The sequence shown here is derived from an EMBL/GenBank/DDBJ whole genome shotgun (WGS) entry which is preliminary data.</text>
</comment>
<organism evidence="1 2">
    <name type="scientific">Cylindrospermopsis raciborskii CENA303</name>
    <dbReference type="NCBI Taxonomy" id="1170769"/>
    <lineage>
        <taxon>Bacteria</taxon>
        <taxon>Bacillati</taxon>
        <taxon>Cyanobacteriota</taxon>
        <taxon>Cyanophyceae</taxon>
        <taxon>Nostocales</taxon>
        <taxon>Aphanizomenonaceae</taxon>
        <taxon>Cylindrospermopsis</taxon>
    </lineage>
</organism>
<dbReference type="InterPro" id="IPR051828">
    <property type="entry name" value="HAD-like_hydrolase_domain"/>
</dbReference>
<dbReference type="PANTHER" id="PTHR46191:SF2">
    <property type="entry name" value="HALOACID DEHALOGENASE-LIKE HYDROLASE DOMAIN-CONTAINING PROTEIN 3"/>
    <property type="match status" value="1"/>
</dbReference>
<dbReference type="RefSeq" id="WP_009342664.1">
    <property type="nucleotide sequence ID" value="NZ_NBYN01000009.1"/>
</dbReference>
<evidence type="ECO:0000313" key="1">
    <source>
        <dbReference type="EMBL" id="OSO94594.1"/>
    </source>
</evidence>
<dbReference type="Gene3D" id="1.10.150.720">
    <property type="entry name" value="Haloacid dehalogenase-like hydrolase"/>
    <property type="match status" value="1"/>
</dbReference>
<dbReference type="InterPro" id="IPR023214">
    <property type="entry name" value="HAD_sf"/>
</dbReference>
<dbReference type="Pfam" id="PF00702">
    <property type="entry name" value="Hydrolase"/>
    <property type="match status" value="1"/>
</dbReference>
<dbReference type="PRINTS" id="PR00413">
    <property type="entry name" value="HADHALOGNASE"/>
</dbReference>